<dbReference type="PANTHER" id="PTHR35446">
    <property type="entry name" value="SI:CH211-175M2.5"/>
    <property type="match status" value="1"/>
</dbReference>
<dbReference type="SUPFAM" id="SSF69118">
    <property type="entry name" value="AhpD-like"/>
    <property type="match status" value="1"/>
</dbReference>
<protein>
    <recommendedName>
        <fullName evidence="1">Carboxymuconolactone decarboxylase-like domain-containing protein</fullName>
    </recommendedName>
</protein>
<keyword evidence="3" id="KW-1185">Reference proteome</keyword>
<proteinExistence type="predicted"/>
<dbReference type="GO" id="GO:0051920">
    <property type="term" value="F:peroxiredoxin activity"/>
    <property type="evidence" value="ECO:0007669"/>
    <property type="project" value="InterPro"/>
</dbReference>
<comment type="caution">
    <text evidence="2">The sequence shown here is derived from an EMBL/GenBank/DDBJ whole genome shotgun (WGS) entry which is preliminary data.</text>
</comment>
<dbReference type="AlphaFoldDB" id="A0A3E1RE91"/>
<evidence type="ECO:0000313" key="2">
    <source>
        <dbReference type="EMBL" id="RFO97685.1"/>
    </source>
</evidence>
<dbReference type="InterPro" id="IPR029032">
    <property type="entry name" value="AhpD-like"/>
</dbReference>
<dbReference type="Pfam" id="PF02627">
    <property type="entry name" value="CMD"/>
    <property type="match status" value="1"/>
</dbReference>
<dbReference type="OrthoDB" id="9801997at2"/>
<dbReference type="PANTHER" id="PTHR35446:SF2">
    <property type="entry name" value="CARBOXYMUCONOLACTONE DECARBOXYLASE-LIKE DOMAIN-CONTAINING PROTEIN"/>
    <property type="match status" value="1"/>
</dbReference>
<dbReference type="InterPro" id="IPR003779">
    <property type="entry name" value="CMD-like"/>
</dbReference>
<organism evidence="2 3">
    <name type="scientific">Rhodoferax lacus</name>
    <dbReference type="NCBI Taxonomy" id="2184758"/>
    <lineage>
        <taxon>Bacteria</taxon>
        <taxon>Pseudomonadati</taxon>
        <taxon>Pseudomonadota</taxon>
        <taxon>Betaproteobacteria</taxon>
        <taxon>Burkholderiales</taxon>
        <taxon>Comamonadaceae</taxon>
        <taxon>Rhodoferax</taxon>
    </lineage>
</organism>
<sequence length="188" mass="21113">MQRYVLTSYEQSRGGTREVYDEFLRLSGAAEPPIWMTSLGHNPTLIRAYWEKTRGCLLEGELPHVLKEMVVFVVSRVNGAEYCSACHAHSALQLDPTLTYHDLVSILDPKSTVPLPASHRMALQFADKMARDANAVGDEEFEKLLKAGFTESEIKELLGVIDLAMMFNCYTSGMRLPLDPQYKALLES</sequence>
<name>A0A3E1RE91_9BURK</name>
<evidence type="ECO:0000313" key="3">
    <source>
        <dbReference type="Proteomes" id="UP000260665"/>
    </source>
</evidence>
<reference evidence="2 3" key="1">
    <citation type="submission" date="2018-05" db="EMBL/GenBank/DDBJ databases">
        <title>Rhodoferax soyangensis sp.nov., isolated from an oligotrophic freshwater lake.</title>
        <authorList>
            <person name="Park M."/>
        </authorList>
    </citation>
    <scope>NUCLEOTIDE SEQUENCE [LARGE SCALE GENOMIC DNA]</scope>
    <source>
        <strain evidence="2 3">IMCC26218</strain>
    </source>
</reference>
<dbReference type="EMBL" id="QFZK01000003">
    <property type="protein sequence ID" value="RFO97685.1"/>
    <property type="molecule type" value="Genomic_DNA"/>
</dbReference>
<dbReference type="Gene3D" id="1.20.1290.10">
    <property type="entry name" value="AhpD-like"/>
    <property type="match status" value="1"/>
</dbReference>
<dbReference type="Proteomes" id="UP000260665">
    <property type="component" value="Unassembled WGS sequence"/>
</dbReference>
<gene>
    <name evidence="2" type="ORF">DIC66_07460</name>
</gene>
<evidence type="ECO:0000259" key="1">
    <source>
        <dbReference type="Pfam" id="PF02627"/>
    </source>
</evidence>
<feature type="domain" description="Carboxymuconolactone decarboxylase-like" evidence="1">
    <location>
        <begin position="48"/>
        <end position="93"/>
    </location>
</feature>
<accession>A0A3E1RE91</accession>
<dbReference type="RefSeq" id="WP_117175614.1">
    <property type="nucleotide sequence ID" value="NZ_QFZK01000003.1"/>
</dbReference>